<gene>
    <name evidence="3" type="ORF">L1049_018729</name>
</gene>
<feature type="region of interest" description="Disordered" evidence="1">
    <location>
        <begin position="254"/>
        <end position="276"/>
    </location>
</feature>
<evidence type="ECO:0000313" key="3">
    <source>
        <dbReference type="EMBL" id="KAK9273917.1"/>
    </source>
</evidence>
<dbReference type="Proteomes" id="UP001415857">
    <property type="component" value="Unassembled WGS sequence"/>
</dbReference>
<protein>
    <recommendedName>
        <fullName evidence="2">Putative plant transposon protein domain-containing protein</fullName>
    </recommendedName>
</protein>
<dbReference type="EMBL" id="JBBPBK010000012">
    <property type="protein sequence ID" value="KAK9273917.1"/>
    <property type="molecule type" value="Genomic_DNA"/>
</dbReference>
<evidence type="ECO:0000256" key="1">
    <source>
        <dbReference type="SAM" id="MobiDB-lite"/>
    </source>
</evidence>
<reference evidence="3 4" key="1">
    <citation type="journal article" date="2024" name="Plant J.">
        <title>Genome sequences and population genomics reveal climatic adaptation and genomic divergence between two closely related sweetgum species.</title>
        <authorList>
            <person name="Xu W.Q."/>
            <person name="Ren C.Q."/>
            <person name="Zhang X.Y."/>
            <person name="Comes H.P."/>
            <person name="Liu X.H."/>
            <person name="Li Y.G."/>
            <person name="Kettle C.J."/>
            <person name="Jalonen R."/>
            <person name="Gaisberger H."/>
            <person name="Ma Y.Z."/>
            <person name="Qiu Y.X."/>
        </authorList>
    </citation>
    <scope>NUCLEOTIDE SEQUENCE [LARGE SCALE GENOMIC DNA]</scope>
    <source>
        <strain evidence="3">Hangzhou</strain>
    </source>
</reference>
<feature type="compositionally biased region" description="Acidic residues" evidence="1">
    <location>
        <begin position="254"/>
        <end position="265"/>
    </location>
</feature>
<proteinExistence type="predicted"/>
<dbReference type="InterPro" id="IPR046796">
    <property type="entry name" value="Transposase_32_dom"/>
</dbReference>
<evidence type="ECO:0000313" key="4">
    <source>
        <dbReference type="Proteomes" id="UP001415857"/>
    </source>
</evidence>
<feature type="compositionally biased region" description="Low complexity" evidence="1">
    <location>
        <begin position="266"/>
        <end position="276"/>
    </location>
</feature>
<feature type="domain" description="Putative plant transposon protein" evidence="2">
    <location>
        <begin position="29"/>
        <end position="206"/>
    </location>
</feature>
<organism evidence="3 4">
    <name type="scientific">Liquidambar formosana</name>
    <name type="common">Formosan gum</name>
    <dbReference type="NCBI Taxonomy" id="63359"/>
    <lineage>
        <taxon>Eukaryota</taxon>
        <taxon>Viridiplantae</taxon>
        <taxon>Streptophyta</taxon>
        <taxon>Embryophyta</taxon>
        <taxon>Tracheophyta</taxon>
        <taxon>Spermatophyta</taxon>
        <taxon>Magnoliopsida</taxon>
        <taxon>eudicotyledons</taxon>
        <taxon>Gunneridae</taxon>
        <taxon>Pentapetalae</taxon>
        <taxon>Saxifragales</taxon>
        <taxon>Altingiaceae</taxon>
        <taxon>Liquidambar</taxon>
    </lineage>
</organism>
<comment type="caution">
    <text evidence="3">The sequence shown here is derived from an EMBL/GenBank/DDBJ whole genome shotgun (WGS) entry which is preliminary data.</text>
</comment>
<keyword evidence="4" id="KW-1185">Reference proteome</keyword>
<evidence type="ECO:0000259" key="2">
    <source>
        <dbReference type="Pfam" id="PF20167"/>
    </source>
</evidence>
<name>A0AAP0RBE8_LIQFO</name>
<dbReference type="AlphaFoldDB" id="A0AAP0RBE8"/>
<dbReference type="Pfam" id="PF20167">
    <property type="entry name" value="Transposase_32"/>
    <property type="match status" value="1"/>
</dbReference>
<sequence>MVSTALSWLQSHVTPRQQIYISNLFKAIRWDFFLTLNNICYPRLVRVFYVNLKFTKDYEIKSWVKGKPIHIQIATIAAIFKLPTEDTIQSFNTHSWTIRLDFNKVEALQLICNDQTIQHSFLPTVNQLLVISRLIHHFIIYNLVLCSESRSHVGYIDVFLIWCVLTRKKLDLAYIILYHMHNCLKKSGGCLPYGNALTEVFNLFDVNTSNETKVYDAKGSDFYDEATLKRMKFAQDANGQWIRDPRFVQQPLEEDPMDEEHEDELQQPPEEQVEPPSLQTVMTAIRSLQMTMT</sequence>
<accession>A0AAP0RBE8</accession>